<keyword evidence="5" id="KW-1185">Reference proteome</keyword>
<dbReference type="Pfam" id="PF13336">
    <property type="entry name" value="AcetylCoA_hyd_C"/>
    <property type="match status" value="1"/>
</dbReference>
<feature type="domain" description="Acetyl-CoA hydrolase/transferase N-terminal" evidence="2">
    <location>
        <begin position="43"/>
        <end position="222"/>
    </location>
</feature>
<organism evidence="4 5">
    <name type="scientific">Bursaphelenchus okinawaensis</name>
    <dbReference type="NCBI Taxonomy" id="465554"/>
    <lineage>
        <taxon>Eukaryota</taxon>
        <taxon>Metazoa</taxon>
        <taxon>Ecdysozoa</taxon>
        <taxon>Nematoda</taxon>
        <taxon>Chromadorea</taxon>
        <taxon>Rhabditida</taxon>
        <taxon>Tylenchina</taxon>
        <taxon>Tylenchomorpha</taxon>
        <taxon>Aphelenchoidea</taxon>
        <taxon>Aphelenchoididae</taxon>
        <taxon>Bursaphelenchus</taxon>
    </lineage>
</organism>
<dbReference type="InterPro" id="IPR026888">
    <property type="entry name" value="AcetylCoA_hyd_C"/>
</dbReference>
<dbReference type="OrthoDB" id="10250396at2759"/>
<reference evidence="4" key="1">
    <citation type="submission" date="2020-09" db="EMBL/GenBank/DDBJ databases">
        <authorList>
            <person name="Kikuchi T."/>
        </authorList>
    </citation>
    <scope>NUCLEOTIDE SEQUENCE</scope>
    <source>
        <strain evidence="4">SH1</strain>
    </source>
</reference>
<evidence type="ECO:0008006" key="6">
    <source>
        <dbReference type="Google" id="ProtNLM"/>
    </source>
</evidence>
<dbReference type="AlphaFoldDB" id="A0A811L913"/>
<accession>A0A811L913</accession>
<dbReference type="Gene3D" id="3.40.1080.20">
    <property type="entry name" value="Acetyl-CoA hydrolase/transferase C-terminal domain"/>
    <property type="match status" value="1"/>
</dbReference>
<proteinExistence type="inferred from homology"/>
<dbReference type="EMBL" id="CAJFDH010000005">
    <property type="protein sequence ID" value="CAD5224711.1"/>
    <property type="molecule type" value="Genomic_DNA"/>
</dbReference>
<dbReference type="Proteomes" id="UP000783686">
    <property type="component" value="Unassembled WGS sequence"/>
</dbReference>
<gene>
    <name evidence="4" type="ORF">BOKJ2_LOCUS11215</name>
</gene>
<dbReference type="Pfam" id="PF02550">
    <property type="entry name" value="AcetylCoA_hydro"/>
    <property type="match status" value="1"/>
</dbReference>
<dbReference type="GO" id="GO:0005739">
    <property type="term" value="C:mitochondrion"/>
    <property type="evidence" value="ECO:0007669"/>
    <property type="project" value="TreeGrafter"/>
</dbReference>
<dbReference type="GO" id="GO:0008775">
    <property type="term" value="F:acetate CoA-transferase activity"/>
    <property type="evidence" value="ECO:0007669"/>
    <property type="project" value="InterPro"/>
</dbReference>
<evidence type="ECO:0000259" key="2">
    <source>
        <dbReference type="Pfam" id="PF02550"/>
    </source>
</evidence>
<dbReference type="GO" id="GO:0006083">
    <property type="term" value="P:acetate metabolic process"/>
    <property type="evidence" value="ECO:0007669"/>
    <property type="project" value="InterPro"/>
</dbReference>
<feature type="domain" description="Acetyl-CoA hydrolase/transferase C-terminal" evidence="3">
    <location>
        <begin position="308"/>
        <end position="462"/>
    </location>
</feature>
<comment type="caution">
    <text evidence="4">The sequence shown here is derived from an EMBL/GenBank/DDBJ whole genome shotgun (WGS) entry which is preliminary data.</text>
</comment>
<dbReference type="InterPro" id="IPR046433">
    <property type="entry name" value="ActCoA_hydro"/>
</dbReference>
<dbReference type="PANTHER" id="PTHR21432">
    <property type="entry name" value="ACETYL-COA HYDROLASE-RELATED"/>
    <property type="match status" value="1"/>
</dbReference>
<dbReference type="Gene3D" id="3.30.750.70">
    <property type="entry name" value="4-hydroxybutyrate coenzyme like domains"/>
    <property type="match status" value="1"/>
</dbReference>
<name>A0A811L913_9BILA</name>
<protein>
    <recommendedName>
        <fullName evidence="6">Acetyl-CoA hydrolase</fullName>
    </recommendedName>
</protein>
<dbReference type="Gene3D" id="3.40.1080.10">
    <property type="entry name" value="Glutaconate Coenzyme A-transferase"/>
    <property type="match status" value="1"/>
</dbReference>
<dbReference type="EMBL" id="CAJFCW020000005">
    <property type="protein sequence ID" value="CAG9120118.1"/>
    <property type="molecule type" value="Genomic_DNA"/>
</dbReference>
<dbReference type="PANTHER" id="PTHR21432:SF13">
    <property type="entry name" value="ACETYL-COA HYDROLASE"/>
    <property type="match status" value="1"/>
</dbReference>
<evidence type="ECO:0000313" key="4">
    <source>
        <dbReference type="EMBL" id="CAD5224711.1"/>
    </source>
</evidence>
<dbReference type="SUPFAM" id="SSF100950">
    <property type="entry name" value="NagB/RpiA/CoA transferase-like"/>
    <property type="match status" value="2"/>
</dbReference>
<evidence type="ECO:0000256" key="1">
    <source>
        <dbReference type="ARBA" id="ARBA00009632"/>
    </source>
</evidence>
<evidence type="ECO:0000259" key="3">
    <source>
        <dbReference type="Pfam" id="PF13336"/>
    </source>
</evidence>
<sequence length="474" mass="52102">MRLSLPFRVQNRHLSGLRAHEKPLRQLAKPRYNGSVLVEPQKVKAEDAVKTVKSGDWIYLHHAASTPIDLLNALAKHAKRNNIKNITTTSALIMGNNPFANDPEIYDYIRPKVIFTSPSVRKAVNQGKADYIPIFLNESGRIYDTKRVPVDVAFLNLSPPDENGFCSLGVNCDMSSPAARNAKIIIATINKTQPQTFGDSKIHISHVDYLVPEAETPISCVPKAAIKSAEEEIGRLIAENLVEDEATLQLGIGSIPDAVLSKLTTHKNLGVHTEMVSDGIVDLWRKGVVNNSKKTRDVGKGVMAFAMGTKEFYDFIDGNEDILFGSVGYTNDVDVIATSHKMTGINSAIEVDLAGQVVSDTIGKSIYSGFGGQVDFVYGSANCKDGKGKSIIAITARTEKGVSKIVPYIKKGAGVVSTRAHLRYLVTEYGIADIWGRSNLHRAYELIRVSHPEDRERLEKEAFERFGAMPRRDI</sequence>
<dbReference type="InterPro" id="IPR003702">
    <property type="entry name" value="ActCoA_hydro_N"/>
</dbReference>
<dbReference type="InterPro" id="IPR037171">
    <property type="entry name" value="NagB/RpiA_transferase-like"/>
</dbReference>
<dbReference type="Proteomes" id="UP000614601">
    <property type="component" value="Unassembled WGS sequence"/>
</dbReference>
<comment type="similarity">
    <text evidence="1">Belongs to the acetyl-CoA hydrolase/transferase family.</text>
</comment>
<evidence type="ECO:0000313" key="5">
    <source>
        <dbReference type="Proteomes" id="UP000614601"/>
    </source>
</evidence>
<dbReference type="InterPro" id="IPR038460">
    <property type="entry name" value="AcetylCoA_hyd_C_sf"/>
</dbReference>